<keyword evidence="5 8" id="KW-0560">Oxidoreductase</keyword>
<dbReference type="GO" id="GO:0008270">
    <property type="term" value="F:zinc ion binding"/>
    <property type="evidence" value="ECO:0007669"/>
    <property type="project" value="InterPro"/>
</dbReference>
<evidence type="ECO:0000313" key="9">
    <source>
        <dbReference type="Proteomes" id="UP000215506"/>
    </source>
</evidence>
<evidence type="ECO:0000256" key="2">
    <source>
        <dbReference type="ARBA" id="ARBA00008072"/>
    </source>
</evidence>
<dbReference type="PANTHER" id="PTHR43350">
    <property type="entry name" value="NAD-DEPENDENT ALCOHOL DEHYDROGENASE"/>
    <property type="match status" value="1"/>
</dbReference>
<sequence length="367" mass="37434">MEIKAAVLGGVDEKFSVETVELGAPAADEVVVEIVGVGICHTDLAIRDGHLPFPLPGVVGHEGSGTVVAVGAEVSSVAVGDAVAVSFNSCGSCAQCDHGAPAYCANFMAYNFGGVRPDGSSALAQDGKTLGSNFFGQSSLATHAVAHERNVVKLPDDAPVEIVGPLGCGIQTGAGAVMNSLDVQAGSSLVVAGGGAVGLSAVLAAVVREARVIIVVEPHESRRKLAVDLGATHAIDPNAGPVSEQIRAIVPEGADYAIDTTAIPDVLVQLVLSLGARGALGLIGVPSNPEAALPVPLIPLLIQGLSVRGITEGDADPHTFIPQLLDLHRQGRFPFEKLITTMPLAQINEAIEAQHRGEAVKVVLTTR</sequence>
<reference evidence="8 9" key="1">
    <citation type="submission" date="2017-07" db="EMBL/GenBank/DDBJ databases">
        <title>First draft Genome Sequence of Nocardia cerradoensis isolated from human infection.</title>
        <authorList>
            <person name="Carrasco G."/>
        </authorList>
    </citation>
    <scope>NUCLEOTIDE SEQUENCE [LARGE SCALE GENOMIC DNA]</scope>
    <source>
        <strain evidence="8 9">CNM20130759</strain>
    </source>
</reference>
<name>A0A231GXB6_9NOCA</name>
<dbReference type="PROSITE" id="PS00059">
    <property type="entry name" value="ADH_ZINC"/>
    <property type="match status" value="1"/>
</dbReference>
<dbReference type="GO" id="GO:0016491">
    <property type="term" value="F:oxidoreductase activity"/>
    <property type="evidence" value="ECO:0007669"/>
    <property type="project" value="UniProtKB-KW"/>
</dbReference>
<evidence type="ECO:0000313" key="8">
    <source>
        <dbReference type="EMBL" id="OXR41264.1"/>
    </source>
</evidence>
<accession>A0A231GXB6</accession>
<dbReference type="InterPro" id="IPR013149">
    <property type="entry name" value="ADH-like_C"/>
</dbReference>
<evidence type="ECO:0000256" key="6">
    <source>
        <dbReference type="RuleBase" id="RU361277"/>
    </source>
</evidence>
<keyword evidence="4 6" id="KW-0862">Zinc</keyword>
<dbReference type="EMBL" id="NGAF01000021">
    <property type="protein sequence ID" value="OXR41264.1"/>
    <property type="molecule type" value="Genomic_DNA"/>
</dbReference>
<comment type="similarity">
    <text evidence="2 6">Belongs to the zinc-containing alcohol dehydrogenase family.</text>
</comment>
<dbReference type="Gene3D" id="3.90.180.10">
    <property type="entry name" value="Medium-chain alcohol dehydrogenases, catalytic domain"/>
    <property type="match status" value="1"/>
</dbReference>
<dbReference type="InterPro" id="IPR002328">
    <property type="entry name" value="ADH_Zn_CS"/>
</dbReference>
<proteinExistence type="inferred from homology"/>
<feature type="domain" description="Enoyl reductase (ER)" evidence="7">
    <location>
        <begin position="10"/>
        <end position="364"/>
    </location>
</feature>
<comment type="caution">
    <text evidence="8">The sequence shown here is derived from an EMBL/GenBank/DDBJ whole genome shotgun (WGS) entry which is preliminary data.</text>
</comment>
<dbReference type="Gene3D" id="3.40.50.720">
    <property type="entry name" value="NAD(P)-binding Rossmann-like Domain"/>
    <property type="match status" value="1"/>
</dbReference>
<evidence type="ECO:0000256" key="3">
    <source>
        <dbReference type="ARBA" id="ARBA00022723"/>
    </source>
</evidence>
<evidence type="ECO:0000256" key="4">
    <source>
        <dbReference type="ARBA" id="ARBA00022833"/>
    </source>
</evidence>
<dbReference type="SUPFAM" id="SSF51735">
    <property type="entry name" value="NAD(P)-binding Rossmann-fold domains"/>
    <property type="match status" value="1"/>
</dbReference>
<dbReference type="Proteomes" id="UP000215506">
    <property type="component" value="Unassembled WGS sequence"/>
</dbReference>
<dbReference type="SMART" id="SM00829">
    <property type="entry name" value="PKS_ER"/>
    <property type="match status" value="1"/>
</dbReference>
<dbReference type="RefSeq" id="WP_094027698.1">
    <property type="nucleotide sequence ID" value="NZ_NGAF01000021.1"/>
</dbReference>
<dbReference type="InterPro" id="IPR036291">
    <property type="entry name" value="NAD(P)-bd_dom_sf"/>
</dbReference>
<dbReference type="SUPFAM" id="SSF50129">
    <property type="entry name" value="GroES-like"/>
    <property type="match status" value="1"/>
</dbReference>
<dbReference type="Pfam" id="PF08240">
    <property type="entry name" value="ADH_N"/>
    <property type="match status" value="1"/>
</dbReference>
<dbReference type="EC" id="1.1.1.347" evidence="8"/>
<gene>
    <name evidence="8" type="primary">geoA_2</name>
    <name evidence="8" type="ORF">B7C42_06662</name>
</gene>
<dbReference type="AlphaFoldDB" id="A0A231GXB6"/>
<keyword evidence="9" id="KW-1185">Reference proteome</keyword>
<comment type="cofactor">
    <cofactor evidence="1 6">
        <name>Zn(2+)</name>
        <dbReference type="ChEBI" id="CHEBI:29105"/>
    </cofactor>
</comment>
<evidence type="ECO:0000256" key="1">
    <source>
        <dbReference type="ARBA" id="ARBA00001947"/>
    </source>
</evidence>
<protein>
    <submittedName>
        <fullName evidence="8">Geraniol dehydrogenase</fullName>
        <ecNumber evidence="8">1.1.1.347</ecNumber>
    </submittedName>
</protein>
<dbReference type="InterPro" id="IPR013154">
    <property type="entry name" value="ADH-like_N"/>
</dbReference>
<dbReference type="Pfam" id="PF00107">
    <property type="entry name" value="ADH_zinc_N"/>
    <property type="match status" value="1"/>
</dbReference>
<dbReference type="InterPro" id="IPR020843">
    <property type="entry name" value="ER"/>
</dbReference>
<dbReference type="CDD" id="cd08278">
    <property type="entry name" value="benzyl_alcohol_DH"/>
    <property type="match status" value="1"/>
</dbReference>
<keyword evidence="3 6" id="KW-0479">Metal-binding</keyword>
<evidence type="ECO:0000259" key="7">
    <source>
        <dbReference type="SMART" id="SM00829"/>
    </source>
</evidence>
<organism evidence="8 9">
    <name type="scientific">Nocardia cerradoensis</name>
    <dbReference type="NCBI Taxonomy" id="85688"/>
    <lineage>
        <taxon>Bacteria</taxon>
        <taxon>Bacillati</taxon>
        <taxon>Actinomycetota</taxon>
        <taxon>Actinomycetes</taxon>
        <taxon>Mycobacteriales</taxon>
        <taxon>Nocardiaceae</taxon>
        <taxon>Nocardia</taxon>
    </lineage>
</organism>
<dbReference type="PANTHER" id="PTHR43350:SF17">
    <property type="entry name" value="NAD-DEPENDENT ALCOHOL DEHYDROGENASE"/>
    <property type="match status" value="1"/>
</dbReference>
<dbReference type="InterPro" id="IPR011032">
    <property type="entry name" value="GroES-like_sf"/>
</dbReference>
<evidence type="ECO:0000256" key="5">
    <source>
        <dbReference type="ARBA" id="ARBA00023002"/>
    </source>
</evidence>